<feature type="compositionally biased region" description="Basic and acidic residues" evidence="1">
    <location>
        <begin position="633"/>
        <end position="671"/>
    </location>
</feature>
<feature type="compositionally biased region" description="Basic and acidic residues" evidence="1">
    <location>
        <begin position="602"/>
        <end position="613"/>
    </location>
</feature>
<feature type="compositionally biased region" description="Gly residues" evidence="1">
    <location>
        <begin position="34"/>
        <end position="47"/>
    </location>
</feature>
<dbReference type="RefSeq" id="WP_106666732.1">
    <property type="nucleotide sequence ID" value="NZ_PGGM01000015.1"/>
</dbReference>
<reference evidence="4" key="1">
    <citation type="submission" date="2017-11" db="EMBL/GenBank/DDBJ databases">
        <authorList>
            <person name="Kuznetsova I."/>
            <person name="Sazanova A."/>
            <person name="Chirak E."/>
            <person name="Safronova V."/>
            <person name="Willems A."/>
        </authorList>
    </citation>
    <scope>NUCLEOTIDE SEQUENCE [LARGE SCALE GENOMIC DNA]</scope>
    <source>
        <strain evidence="4">CCBAU 03422</strain>
    </source>
</reference>
<feature type="region of interest" description="Disordered" evidence="1">
    <location>
        <begin position="24"/>
        <end position="56"/>
    </location>
</feature>
<proteinExistence type="predicted"/>
<protein>
    <recommendedName>
        <fullName evidence="2">MobA/VirD2-like nuclease domain-containing protein</fullName>
    </recommendedName>
</protein>
<dbReference type="AlphaFoldDB" id="A0A2P7B2X4"/>
<dbReference type="EMBL" id="PGGM01000015">
    <property type="protein sequence ID" value="PSH60823.1"/>
    <property type="molecule type" value="Genomic_DNA"/>
</dbReference>
<keyword evidence="4" id="KW-1185">Reference proteome</keyword>
<dbReference type="OrthoDB" id="7199783at2"/>
<evidence type="ECO:0000259" key="2">
    <source>
        <dbReference type="Pfam" id="PF03432"/>
    </source>
</evidence>
<feature type="region of interest" description="Disordered" evidence="1">
    <location>
        <begin position="588"/>
        <end position="687"/>
    </location>
</feature>
<dbReference type="Pfam" id="PF03432">
    <property type="entry name" value="Relaxase"/>
    <property type="match status" value="1"/>
</dbReference>
<name>A0A2P7B2X4_9HYPH</name>
<evidence type="ECO:0000256" key="1">
    <source>
        <dbReference type="SAM" id="MobiDB-lite"/>
    </source>
</evidence>
<feature type="domain" description="MobA/VirD2-like nuclease" evidence="2">
    <location>
        <begin position="290"/>
        <end position="402"/>
    </location>
</feature>
<dbReference type="InterPro" id="IPR005094">
    <property type="entry name" value="Endonuclease_MobA/VirD2"/>
</dbReference>
<organism evidence="3 4">
    <name type="scientific">Phyllobacterium sophorae</name>
    <dbReference type="NCBI Taxonomy" id="1520277"/>
    <lineage>
        <taxon>Bacteria</taxon>
        <taxon>Pseudomonadati</taxon>
        <taxon>Pseudomonadota</taxon>
        <taxon>Alphaproteobacteria</taxon>
        <taxon>Hyphomicrobiales</taxon>
        <taxon>Phyllobacteriaceae</taxon>
        <taxon>Phyllobacterium</taxon>
    </lineage>
</organism>
<dbReference type="Proteomes" id="UP000241764">
    <property type="component" value="Unassembled WGS sequence"/>
</dbReference>
<evidence type="ECO:0000313" key="4">
    <source>
        <dbReference type="Proteomes" id="UP000241764"/>
    </source>
</evidence>
<dbReference type="Gene3D" id="3.30.930.30">
    <property type="match status" value="1"/>
</dbReference>
<evidence type="ECO:0000313" key="3">
    <source>
        <dbReference type="EMBL" id="PSH60823.1"/>
    </source>
</evidence>
<sequence>MTKSPSKLLSRIEAANRALPTYFENIEDKRRSRGGGGGSGSNGGGKRPLGSPAIPSQRAAHNFGVATAVSRAQGNNAVVLKVLSYGAGASSARNVLTYQAKEEKAIDHNGREVADIERAIEDWSREFEGREGSKDILVLSYELNNADREKVNRALERAASEGFHDQGDTERSYAFSTSPGVNDQTRLTLALIIAHEKQSRADKNKVSRLNPTLDSIHKIDRRIDGFLRDEGIEPVSRYQAKTASGRKGLSATLHAMMRGGAAVTISTKTRIKDREDSAGQYERGPVRRSVTTSDRKDLTRESATIASLMYTNQSRDFMHLLISGPAAIDRDRFVKAGAAFLRSQFGTHRYAYAVHNRDDKSKHPHLHVIVALRDSRGNRLHPNIRDFTEWRMRFAEKARERGIQLEPQKRNDRAGPPPIKRWEWELFHRMGAASPATLADKVRAKIHDKSTAPKLEAARARFQDTRKNLNRVIGMLDRLGKDRSASSTARELSQDLLTGLTREYDRLETAIRDGRDPALERGEVHMLRTTPISQSQADIAKERVAKAVIDVATNLNPIDGETFSKAAKVITKLVDLQLDSRIDARIKDRDTQSAAMSTKSAGGKDRVDDREAQPKTSTRKTVDIGRIGQTVQARDHASRDEEREHSSLNRTAEREHQRSNDKTEKSREKVRTIKVRPPQSKDRDRGR</sequence>
<comment type="caution">
    <text evidence="3">The sequence shown here is derived from an EMBL/GenBank/DDBJ whole genome shotgun (WGS) entry which is preliminary data.</text>
</comment>
<accession>A0A2P7B2X4</accession>
<gene>
    <name evidence="3" type="ORF">CU103_24960</name>
</gene>
<feature type="region of interest" description="Disordered" evidence="1">
    <location>
        <begin position="270"/>
        <end position="295"/>
    </location>
</feature>